<feature type="transmembrane region" description="Helical" evidence="1">
    <location>
        <begin position="194"/>
        <end position="214"/>
    </location>
</feature>
<dbReference type="RefSeq" id="WP_176900819.1">
    <property type="nucleotide sequence ID" value="NZ_JABKAV010000056.1"/>
</dbReference>
<feature type="transmembrane region" description="Helical" evidence="1">
    <location>
        <begin position="110"/>
        <end position="127"/>
    </location>
</feature>
<feature type="transmembrane region" description="Helical" evidence="1">
    <location>
        <begin position="163"/>
        <end position="182"/>
    </location>
</feature>
<reference evidence="2 3" key="1">
    <citation type="submission" date="2020-05" db="EMBL/GenBank/DDBJ databases">
        <title>Hymenobacter terrestris sp. nov. and Hymenobacter lapidiphilus sp. nov., isolated from regoliths in Antarctica.</title>
        <authorList>
            <person name="Sedlacek I."/>
            <person name="Pantucek R."/>
            <person name="Zeman M."/>
            <person name="Holochova P."/>
            <person name="Kralova S."/>
            <person name="Stankova E."/>
            <person name="Sedo O."/>
            <person name="Micenkova L."/>
            <person name="Svec P."/>
            <person name="Gupta V."/>
            <person name="Sood U."/>
            <person name="Korpole U.S."/>
            <person name="Lal R."/>
        </authorList>
    </citation>
    <scope>NUCLEOTIDE SEQUENCE [LARGE SCALE GENOMIC DNA]</scope>
    <source>
        <strain evidence="2 3">P5252</strain>
    </source>
</reference>
<dbReference type="InterPro" id="IPR025238">
    <property type="entry name" value="DUF4184"/>
</dbReference>
<gene>
    <name evidence="2" type="ORF">HW556_14540</name>
</gene>
<accession>A0ABX2Q788</accession>
<sequence>MPFTFFHPAIILPARNLPIKWKKYVSMTGLITGSLAPDFEKFIQMRSGNIYSHTLAGVFGFDLPVALLLAVVFHGIVKATLIDYLPTRALSGRFVAYKRQNWIRYLQRRYVLVILNMLVGISSHLVLDSITHTNGVLVHMLPVLDNYYQVSFLNVRGYQLLELCYYLFASLSFYLVFISLPQKDSTYPVRTNKTIFWIGAFIYMVLIIYIRLLINPDIRHIWDGASLITAAALGSLLLSCLIWRHIT</sequence>
<name>A0ABX2Q788_9BACT</name>
<feature type="transmembrane region" description="Helical" evidence="1">
    <location>
        <begin position="226"/>
        <end position="246"/>
    </location>
</feature>
<keyword evidence="3" id="KW-1185">Reference proteome</keyword>
<dbReference type="Pfam" id="PF13803">
    <property type="entry name" value="DUF4184"/>
    <property type="match status" value="1"/>
</dbReference>
<keyword evidence="1" id="KW-0472">Membrane</keyword>
<evidence type="ECO:0000313" key="3">
    <source>
        <dbReference type="Proteomes" id="UP000626554"/>
    </source>
</evidence>
<dbReference type="EMBL" id="JABKAV010000056">
    <property type="protein sequence ID" value="NVO86102.1"/>
    <property type="molecule type" value="Genomic_DNA"/>
</dbReference>
<dbReference type="Proteomes" id="UP000626554">
    <property type="component" value="Unassembled WGS sequence"/>
</dbReference>
<evidence type="ECO:0000313" key="2">
    <source>
        <dbReference type="EMBL" id="NVO86102.1"/>
    </source>
</evidence>
<keyword evidence="1" id="KW-0812">Transmembrane</keyword>
<keyword evidence="1" id="KW-1133">Transmembrane helix</keyword>
<evidence type="ECO:0000256" key="1">
    <source>
        <dbReference type="SAM" id="Phobius"/>
    </source>
</evidence>
<comment type="caution">
    <text evidence="2">The sequence shown here is derived from an EMBL/GenBank/DDBJ whole genome shotgun (WGS) entry which is preliminary data.</text>
</comment>
<protein>
    <submittedName>
        <fullName evidence="2">DUF4184 family protein</fullName>
    </submittedName>
</protein>
<organism evidence="2 3">
    <name type="scientific">Hymenobacter terrestris</name>
    <dbReference type="NCBI Taxonomy" id="2748310"/>
    <lineage>
        <taxon>Bacteria</taxon>
        <taxon>Pseudomonadati</taxon>
        <taxon>Bacteroidota</taxon>
        <taxon>Cytophagia</taxon>
        <taxon>Cytophagales</taxon>
        <taxon>Hymenobacteraceae</taxon>
        <taxon>Hymenobacter</taxon>
    </lineage>
</organism>
<proteinExistence type="predicted"/>
<feature type="transmembrane region" description="Helical" evidence="1">
    <location>
        <begin position="55"/>
        <end position="77"/>
    </location>
</feature>